<dbReference type="EMBL" id="UOFP01000024">
    <property type="protein sequence ID" value="VAW84059.1"/>
    <property type="molecule type" value="Genomic_DNA"/>
</dbReference>
<dbReference type="Pfam" id="PF03797">
    <property type="entry name" value="Autotransporter"/>
    <property type="match status" value="1"/>
</dbReference>
<dbReference type="PROSITE" id="PS51208">
    <property type="entry name" value="AUTOTRANSPORTER"/>
    <property type="match status" value="1"/>
</dbReference>
<feature type="non-terminal residue" evidence="2">
    <location>
        <position position="1"/>
    </location>
</feature>
<feature type="domain" description="Autotransporter" evidence="1">
    <location>
        <begin position="164"/>
        <end position="446"/>
    </location>
</feature>
<gene>
    <name evidence="2" type="ORF">MNBD_GAMMA18-1427</name>
</gene>
<dbReference type="AlphaFoldDB" id="A0A3B0ZCT1"/>
<evidence type="ECO:0000259" key="1">
    <source>
        <dbReference type="PROSITE" id="PS51208"/>
    </source>
</evidence>
<dbReference type="SUPFAM" id="SSF103515">
    <property type="entry name" value="Autotransporter"/>
    <property type="match status" value="1"/>
</dbReference>
<dbReference type="InterPro" id="IPR005546">
    <property type="entry name" value="Autotransporte_beta"/>
</dbReference>
<accession>A0A3B0ZCT1</accession>
<reference evidence="2" key="1">
    <citation type="submission" date="2018-06" db="EMBL/GenBank/DDBJ databases">
        <authorList>
            <person name="Zhirakovskaya E."/>
        </authorList>
    </citation>
    <scope>NUCLEOTIDE SEQUENCE</scope>
</reference>
<sequence length="446" mass="48469">AGHYELRFNVSCGEECGESVLFSSNIVDSYGDIPGLTENETQLAISFDNMCSALEDPYKVTGTSNKLLKACQSLDGADSTTILTALQQITPTQAPAQGRSSLNISEKQFGNINSRMSALRSGSIGASVSGLRMSIQDVSLPISVYSEMFENKSNGFSDNQEATALYGRLGVFVNGNISIGDRDATNNEAGFDFSTEGITVGADYRLNKKVVTGVALGYVNHETEYGSARGEMDVRGYSLSLFGSYYRSSKTYWDVIASIGKNSFDSQRDIQFGLISEQVMGSTSGLEFSLGLGGGYDYNQDGFTFGSYGRVNLVRADIDSYQENSSSGFELAYGQQSVRSLTTVFGGQASIAMSTRYGVLSPQLRFEWVHEFQDDSRYITASFVNDPSSSSFRIRTDAPDKNFWNAGAGISATFSEGRSAFFYIDTIAGKDNITQNTYSAGFRMDY</sequence>
<name>A0A3B0ZCT1_9ZZZZ</name>
<dbReference type="Gene3D" id="2.40.128.130">
    <property type="entry name" value="Autotransporter beta-domain"/>
    <property type="match status" value="1"/>
</dbReference>
<evidence type="ECO:0000313" key="2">
    <source>
        <dbReference type="EMBL" id="VAW84059.1"/>
    </source>
</evidence>
<dbReference type="SMART" id="SM00869">
    <property type="entry name" value="Autotransporter"/>
    <property type="match status" value="1"/>
</dbReference>
<dbReference type="InterPro" id="IPR036709">
    <property type="entry name" value="Autotransporte_beta_dom_sf"/>
</dbReference>
<protein>
    <recommendedName>
        <fullName evidence="1">Autotransporter domain-containing protein</fullName>
    </recommendedName>
</protein>
<organism evidence="2">
    <name type="scientific">hydrothermal vent metagenome</name>
    <dbReference type="NCBI Taxonomy" id="652676"/>
    <lineage>
        <taxon>unclassified sequences</taxon>
        <taxon>metagenomes</taxon>
        <taxon>ecological metagenomes</taxon>
    </lineage>
</organism>
<proteinExistence type="predicted"/>